<proteinExistence type="predicted"/>
<protein>
    <recommendedName>
        <fullName evidence="2">Prion-inhibition and propagation HeLo domain-containing protein</fullName>
    </recommendedName>
</protein>
<dbReference type="Gene3D" id="1.20.120.1020">
    <property type="entry name" value="Prion-inhibition and propagation, HeLo domain"/>
    <property type="match status" value="2"/>
</dbReference>
<dbReference type="Proteomes" id="UP001303473">
    <property type="component" value="Unassembled WGS sequence"/>
</dbReference>
<feature type="region of interest" description="Disordered" evidence="1">
    <location>
        <begin position="60"/>
        <end position="86"/>
    </location>
</feature>
<evidence type="ECO:0000313" key="4">
    <source>
        <dbReference type="Proteomes" id="UP001303473"/>
    </source>
</evidence>
<organism evidence="3 4">
    <name type="scientific">Diplogelasinospora grovesii</name>
    <dbReference type="NCBI Taxonomy" id="303347"/>
    <lineage>
        <taxon>Eukaryota</taxon>
        <taxon>Fungi</taxon>
        <taxon>Dikarya</taxon>
        <taxon>Ascomycota</taxon>
        <taxon>Pezizomycotina</taxon>
        <taxon>Sordariomycetes</taxon>
        <taxon>Sordariomycetidae</taxon>
        <taxon>Sordariales</taxon>
        <taxon>Diplogelasinosporaceae</taxon>
        <taxon>Diplogelasinospora</taxon>
    </lineage>
</organism>
<reference evidence="4" key="1">
    <citation type="journal article" date="2023" name="Mol. Phylogenet. Evol.">
        <title>Genome-scale phylogeny and comparative genomics of the fungal order Sordariales.</title>
        <authorList>
            <person name="Hensen N."/>
            <person name="Bonometti L."/>
            <person name="Westerberg I."/>
            <person name="Brannstrom I.O."/>
            <person name="Guillou S."/>
            <person name="Cros-Aarteil S."/>
            <person name="Calhoun S."/>
            <person name="Haridas S."/>
            <person name="Kuo A."/>
            <person name="Mondo S."/>
            <person name="Pangilinan J."/>
            <person name="Riley R."/>
            <person name="LaButti K."/>
            <person name="Andreopoulos B."/>
            <person name="Lipzen A."/>
            <person name="Chen C."/>
            <person name="Yan M."/>
            <person name="Daum C."/>
            <person name="Ng V."/>
            <person name="Clum A."/>
            <person name="Steindorff A."/>
            <person name="Ohm R.A."/>
            <person name="Martin F."/>
            <person name="Silar P."/>
            <person name="Natvig D.O."/>
            <person name="Lalanne C."/>
            <person name="Gautier V."/>
            <person name="Ament-Velasquez S.L."/>
            <person name="Kruys A."/>
            <person name="Hutchinson M.I."/>
            <person name="Powell A.J."/>
            <person name="Barry K."/>
            <person name="Miller A.N."/>
            <person name="Grigoriev I.V."/>
            <person name="Debuchy R."/>
            <person name="Gladieux P."/>
            <person name="Hiltunen Thoren M."/>
            <person name="Johannesson H."/>
        </authorList>
    </citation>
    <scope>NUCLEOTIDE SEQUENCE [LARGE SCALE GENOMIC DNA]</scope>
    <source>
        <strain evidence="4">CBS 340.73</strain>
    </source>
</reference>
<evidence type="ECO:0000313" key="3">
    <source>
        <dbReference type="EMBL" id="KAK3936928.1"/>
    </source>
</evidence>
<dbReference type="Pfam" id="PF14479">
    <property type="entry name" value="HeLo"/>
    <property type="match status" value="2"/>
</dbReference>
<name>A0AAN6N2C2_9PEZI</name>
<feature type="compositionally biased region" description="Basic and acidic residues" evidence="1">
    <location>
        <begin position="60"/>
        <end position="77"/>
    </location>
</feature>
<dbReference type="InterPro" id="IPR029498">
    <property type="entry name" value="HeLo_dom"/>
</dbReference>
<accession>A0AAN6N2C2</accession>
<dbReference type="InterPro" id="IPR038305">
    <property type="entry name" value="HeLo_sf"/>
</dbReference>
<dbReference type="EMBL" id="MU853868">
    <property type="protein sequence ID" value="KAK3936928.1"/>
    <property type="molecule type" value="Genomic_DNA"/>
</dbReference>
<comment type="caution">
    <text evidence="3">The sequence shown here is derived from an EMBL/GenBank/DDBJ whole genome shotgun (WGS) entry which is preliminary data.</text>
</comment>
<keyword evidence="4" id="KW-1185">Reference proteome</keyword>
<feature type="domain" description="Prion-inhibition and propagation HeLo" evidence="2">
    <location>
        <begin position="86"/>
        <end position="149"/>
    </location>
</feature>
<feature type="domain" description="Prion-inhibition and propagation HeLo" evidence="2">
    <location>
        <begin position="5"/>
        <end position="74"/>
    </location>
</feature>
<sequence length="360" mass="39957">MEVAGLVLGALPAFSVCLEYFQLYKAAQLTSTESQILLFKLDCEQESFIIWGEKHGVLKEKGDKDRNPDLDHPDKISHIPRQGHGKQGLSLIDKTRWAINDTSKLQQLISDIRDLVERLYKILPVPEQERDNEAIKDIRSLAGDLEKLKIFEEASMESYPAWSGAASGILEAASTRLGSDNISRCPESEDDPDSGCELELELELGNGGLGKQRPSPRTSSILIWDDFPFYFVFTFTCLTSGLGLSCDEDRLEIRDDGPLYNGMDDAKRIWGLGNRFKALINDRTRDIGGRTRRCASPRRSCRTRRAGCTSASASTSSHDRATNTQKLTNIAMVFADTIDLHRQSASSNINRGPASSIGRA</sequence>
<evidence type="ECO:0000259" key="2">
    <source>
        <dbReference type="Pfam" id="PF14479"/>
    </source>
</evidence>
<evidence type="ECO:0000256" key="1">
    <source>
        <dbReference type="SAM" id="MobiDB-lite"/>
    </source>
</evidence>
<dbReference type="AlphaFoldDB" id="A0AAN6N2C2"/>
<gene>
    <name evidence="3" type="ORF">QBC46DRAFT_345106</name>
</gene>